<reference evidence="2" key="1">
    <citation type="submission" date="2009-04" db="EMBL/GenBank/DDBJ databases">
        <authorList>
            <person name="Wu J.-R."/>
            <person name="Chen P.-Y."/>
            <person name="Shien J.-H."/>
            <person name="Shieh H.K."/>
            <person name="Chang F."/>
            <person name="Chang P.-C."/>
        </authorList>
    </citation>
    <scope>NUCLEOTIDE SEQUENCE</scope>
    <source>
        <strain evidence="2">H18</strain>
    </source>
</reference>
<evidence type="ECO:0000313" key="4">
    <source>
        <dbReference type="Proteomes" id="UP000254465"/>
    </source>
</evidence>
<name>D0QYN0_AVIPA</name>
<feature type="coiled-coil region" evidence="1">
    <location>
        <begin position="350"/>
        <end position="444"/>
    </location>
</feature>
<proteinExistence type="predicted"/>
<evidence type="ECO:0000313" key="2">
    <source>
        <dbReference type="EMBL" id="ACY25512.1"/>
    </source>
</evidence>
<protein>
    <submittedName>
        <fullName evidence="2">CcbE</fullName>
    </submittedName>
</protein>
<dbReference type="RefSeq" id="WP_035695974.1">
    <property type="nucleotide sequence ID" value="NZ_CP051636.1"/>
</dbReference>
<dbReference type="EMBL" id="FJ965542">
    <property type="protein sequence ID" value="ACY25512.1"/>
    <property type="molecule type" value="Genomic_DNA"/>
</dbReference>
<evidence type="ECO:0000313" key="3">
    <source>
        <dbReference type="EMBL" id="STO72463.1"/>
    </source>
</evidence>
<sequence length="558" mass="65031">MNKFIIIGHHSSHFLNVERLLQQHGLDPANKSKREQLTPVEITEILRKVCSQQENTSATIFPETIINKSQIAIKGNKNKRRKKQKIISVMPVTGSNNQLKINPIWNGLFLDLMLSNLEQDMWGWADSNAIEVLNYWAELDPEIKFIFVYDHPSNIFLHSNVEQALSLSANEIDNKLQQWQQYNQKMLTLFNQYKSRSVLLCGQQMLDEVNSAVEKVANTLSAPLSLEQQCDVMDVEDDTEQGQNSTLEKFVVNNILQGYKEVANIYEELQNNATLPYLTLPYLTLPYLTLEGQNSAVLSAWKDLIKQKSDLESQKYTIKKNQDRIAELTSSTTELSERLNTAQNSFSSQKANLELKNHQLQDDLDHSRKNSQELSRQLGNIQEQTTRIITEKEKIAKELQQIKEKNHLLQKELSEENKELLEQVHILQQELEHYFEENQKLKQKPLLFGAPERVKQQLNYQLGAKMIKNSRSLSGWLKMPFSLSHIQREYKIHKKYNQQQKTLPRLEEYQDYLQSEKVKRHLSYQLGELYLKNNIFSFLAKVPKVVKEFRKNKKGYGK</sequence>
<evidence type="ECO:0000256" key="1">
    <source>
        <dbReference type="SAM" id="Coils"/>
    </source>
</evidence>
<dbReference type="InterPro" id="IPR027417">
    <property type="entry name" value="P-loop_NTPase"/>
</dbReference>
<dbReference type="EMBL" id="UGHK01000002">
    <property type="protein sequence ID" value="STO72463.1"/>
    <property type="molecule type" value="Genomic_DNA"/>
</dbReference>
<dbReference type="Gene3D" id="3.40.50.300">
    <property type="entry name" value="P-loop containing nucleotide triphosphate hydrolases"/>
    <property type="match status" value="1"/>
</dbReference>
<dbReference type="AlphaFoldDB" id="D0QYN0"/>
<accession>D0QYN0</accession>
<organism evidence="2">
    <name type="scientific">Avibacterium paragallinarum</name>
    <name type="common">Haemophilus gallinarum</name>
    <dbReference type="NCBI Taxonomy" id="728"/>
    <lineage>
        <taxon>Bacteria</taxon>
        <taxon>Pseudomonadati</taxon>
        <taxon>Pseudomonadota</taxon>
        <taxon>Gammaproteobacteria</taxon>
        <taxon>Pasteurellales</taxon>
        <taxon>Pasteurellaceae</taxon>
        <taxon>Avibacterium</taxon>
    </lineage>
</organism>
<reference evidence="3 4" key="3">
    <citation type="submission" date="2018-06" db="EMBL/GenBank/DDBJ databases">
        <authorList>
            <consortium name="Pathogen Informatics"/>
            <person name="Doyle S."/>
        </authorList>
    </citation>
    <scope>NUCLEOTIDE SEQUENCE [LARGE SCALE GENOMIC DNA]</scope>
    <source>
        <strain evidence="3 4">NCTC11296</strain>
    </source>
</reference>
<gene>
    <name evidence="2" type="primary">ccbE</name>
    <name evidence="3" type="ORF">NCTC11296_02390</name>
</gene>
<keyword evidence="1" id="KW-0175">Coiled coil</keyword>
<reference evidence="2" key="2">
    <citation type="journal article" date="2010" name="Vet. Microbiol.">
        <title>Analysis of the biosynthesis genes and chemical components of the capsule of Avibacterium paragallinarum.</title>
        <authorList>
            <person name="Wu J.R."/>
            <person name="Chen P.Y."/>
            <person name="Shien J.H."/>
            <person name="Shyu C.L."/>
            <person name="Shieh H.K."/>
            <person name="Chang F."/>
            <person name="Chang P.C."/>
        </authorList>
    </citation>
    <scope>NUCLEOTIDE SEQUENCE</scope>
    <source>
        <strain evidence="2">H18</strain>
    </source>
</reference>
<dbReference type="Proteomes" id="UP000254465">
    <property type="component" value="Unassembled WGS sequence"/>
</dbReference>